<dbReference type="Gene3D" id="2.170.130.10">
    <property type="entry name" value="TonB-dependent receptor, plug domain"/>
    <property type="match status" value="1"/>
</dbReference>
<evidence type="ECO:0000256" key="5">
    <source>
        <dbReference type="ARBA" id="ARBA00022729"/>
    </source>
</evidence>
<dbReference type="InterPro" id="IPR036942">
    <property type="entry name" value="Beta-barrel_TonB_sf"/>
</dbReference>
<dbReference type="GO" id="GO:0009279">
    <property type="term" value="C:cell outer membrane"/>
    <property type="evidence" value="ECO:0007669"/>
    <property type="project" value="UniProtKB-SubCell"/>
</dbReference>
<evidence type="ECO:0000259" key="15">
    <source>
        <dbReference type="Pfam" id="PF07715"/>
    </source>
</evidence>
<evidence type="ECO:0000256" key="2">
    <source>
        <dbReference type="ARBA" id="ARBA00022448"/>
    </source>
</evidence>
<comment type="caution">
    <text evidence="16">The sequence shown here is derived from an EMBL/GenBank/DDBJ whole genome shotgun (WGS) entry which is preliminary data.</text>
</comment>
<protein>
    <submittedName>
        <fullName evidence="16">Membrane protein</fullName>
    </submittedName>
</protein>
<keyword evidence="5 13" id="KW-0732">Signal</keyword>
<feature type="compositionally biased region" description="Basic and acidic residues" evidence="12">
    <location>
        <begin position="142"/>
        <end position="206"/>
    </location>
</feature>
<keyword evidence="6 11" id="KW-0798">TonB box</keyword>
<evidence type="ECO:0000256" key="3">
    <source>
        <dbReference type="ARBA" id="ARBA00022452"/>
    </source>
</evidence>
<feature type="region of interest" description="Disordered" evidence="12">
    <location>
        <begin position="130"/>
        <end position="252"/>
    </location>
</feature>
<evidence type="ECO:0000259" key="14">
    <source>
        <dbReference type="Pfam" id="PF00593"/>
    </source>
</evidence>
<evidence type="ECO:0000313" key="16">
    <source>
        <dbReference type="EMBL" id="KFA88429.1"/>
    </source>
</evidence>
<organism evidence="16 17">
    <name type="scientific">Archangium violaceum Cb vi76</name>
    <dbReference type="NCBI Taxonomy" id="1406225"/>
    <lineage>
        <taxon>Bacteria</taxon>
        <taxon>Pseudomonadati</taxon>
        <taxon>Myxococcota</taxon>
        <taxon>Myxococcia</taxon>
        <taxon>Myxococcales</taxon>
        <taxon>Cystobacterineae</taxon>
        <taxon>Archangiaceae</taxon>
        <taxon>Archangium</taxon>
    </lineage>
</organism>
<feature type="compositionally biased region" description="Polar residues" evidence="12">
    <location>
        <begin position="130"/>
        <end position="141"/>
    </location>
</feature>
<keyword evidence="9 10" id="KW-0998">Cell outer membrane</keyword>
<keyword evidence="7 10" id="KW-0472">Membrane</keyword>
<evidence type="ECO:0000256" key="8">
    <source>
        <dbReference type="ARBA" id="ARBA00023170"/>
    </source>
</evidence>
<dbReference type="Proteomes" id="UP000028547">
    <property type="component" value="Unassembled WGS sequence"/>
</dbReference>
<dbReference type="InterPro" id="IPR000531">
    <property type="entry name" value="Beta-barrel_TonB"/>
</dbReference>
<comment type="subcellular location">
    <subcellularLocation>
        <location evidence="1 10">Cell outer membrane</location>
        <topology evidence="1 10">Multi-pass membrane protein</topology>
    </subcellularLocation>
</comment>
<dbReference type="InterPro" id="IPR039426">
    <property type="entry name" value="TonB-dep_rcpt-like"/>
</dbReference>
<evidence type="ECO:0000256" key="12">
    <source>
        <dbReference type="SAM" id="MobiDB-lite"/>
    </source>
</evidence>
<dbReference type="Gene3D" id="2.40.170.20">
    <property type="entry name" value="TonB-dependent receptor, beta-barrel domain"/>
    <property type="match status" value="1"/>
</dbReference>
<comment type="similarity">
    <text evidence="10 11">Belongs to the TonB-dependent receptor family.</text>
</comment>
<dbReference type="GO" id="GO:0044718">
    <property type="term" value="P:siderophore transmembrane transport"/>
    <property type="evidence" value="ECO:0007669"/>
    <property type="project" value="TreeGrafter"/>
</dbReference>
<keyword evidence="8" id="KW-0675">Receptor</keyword>
<evidence type="ECO:0000256" key="9">
    <source>
        <dbReference type="ARBA" id="ARBA00023237"/>
    </source>
</evidence>
<gene>
    <name evidence="16" type="ORF">Q664_41130</name>
</gene>
<accession>A0A084SIZ4</accession>
<keyword evidence="2 10" id="KW-0813">Transport</keyword>
<feature type="domain" description="TonB-dependent receptor-like beta-barrel" evidence="14">
    <location>
        <begin position="510"/>
        <end position="920"/>
    </location>
</feature>
<evidence type="ECO:0000313" key="17">
    <source>
        <dbReference type="Proteomes" id="UP000028547"/>
    </source>
</evidence>
<keyword evidence="3 10" id="KW-1134">Transmembrane beta strand</keyword>
<keyword evidence="4 10" id="KW-0812">Transmembrane</keyword>
<evidence type="ECO:0000256" key="7">
    <source>
        <dbReference type="ARBA" id="ARBA00023136"/>
    </source>
</evidence>
<dbReference type="RefSeq" id="WP_043408825.1">
    <property type="nucleotide sequence ID" value="NZ_JPMI01000291.1"/>
</dbReference>
<dbReference type="InterPro" id="IPR037066">
    <property type="entry name" value="Plug_dom_sf"/>
</dbReference>
<dbReference type="CDD" id="cd01347">
    <property type="entry name" value="ligand_gated_channel"/>
    <property type="match status" value="1"/>
</dbReference>
<evidence type="ECO:0000256" key="1">
    <source>
        <dbReference type="ARBA" id="ARBA00004571"/>
    </source>
</evidence>
<sequence length="954" mass="103839">MKSVLTRSRLFLLALVLLTALPVLAQEQATLLHNAPEQAAPGVALVIDGVLTGTQRIMRMVIRYRGPGEPYAETPLELQYGDLYRGTIPASSLTPPGVEYYVEGFTPGGERVPLFKSATRPARVVVVGQVQSTRTPLSSRSVEPRSVEPEPASRTEPPSRGERRSEPGRRSEPTAKAEPVHKEPAPKSEPAPKAERRPEPPRKSADSDDAMAALTAELPPDSGSTASRPAAVRPSRTAESEAPESKRSELEEDLALYTAEDTLALATRHEEKVKKVPAIAASFGREQIRALGARTVADVLDVMPGLTLSRDVQGFHRVAIRGLRNDAEVLFLLNGQRLNNFFDGKALMNLPVENLERIEVIRGPGSALYGAGAFLGVVNIVTQRAEGLRAAVSGGGFPKLGDPLATTFDGHVSGAHAFGRFKLFGDADVWHQVGDTEAIETDALSADTLAQKLREPLDPSGTTQDDRFLLNLGLGFGYEPSSASNLQVSARLLSENRSALVGLFDTVGPGSRLGWQVFLGDVTYEHQLNDRVRLRARLHGEQQSTDRLFQIGPDGFRTGPDDNQLFPDGMLEQTRVTVQSLGTSVDSDVSLFEGNRLSLGAVAELQMLGAYSYETNYTLDSRLRPSLTTPEKVVDILKLADGAASRRLTFSAFAQDQWTVVEPLTLTFGVRADVTQLPSVDNTNAITGTQLVPSINPRVGLVFSPTDSLVLKLLYGRAFRPPTLQELLETIPNTYYNQGRFEGNPTLLPAVVNTLEAGADLIQVSGESRVRIRANAFLESFSNPIAAVDTSGNIVPVRNRELGVLVYGVEGEARLEASRRATTWINASLFRAEDQALPANHRFLTDTPQARFNAGVSMPIGDFINFDVVVRAGAERRNNTRSVLELIRRYKIPAYGLITAQVRTEPIGDHFELAVVVQNVFDSDLRDDVPRPDRMPGLIPREGVSAFLTLRARN</sequence>
<dbReference type="SUPFAM" id="SSF56935">
    <property type="entry name" value="Porins"/>
    <property type="match status" value="1"/>
</dbReference>
<dbReference type="PANTHER" id="PTHR30069">
    <property type="entry name" value="TONB-DEPENDENT OUTER MEMBRANE RECEPTOR"/>
    <property type="match status" value="1"/>
</dbReference>
<proteinExistence type="inferred from homology"/>
<dbReference type="PANTHER" id="PTHR30069:SF29">
    <property type="entry name" value="HEMOGLOBIN AND HEMOGLOBIN-HAPTOGLOBIN-BINDING PROTEIN 1-RELATED"/>
    <property type="match status" value="1"/>
</dbReference>
<evidence type="ECO:0000256" key="10">
    <source>
        <dbReference type="PROSITE-ProRule" id="PRU01360"/>
    </source>
</evidence>
<dbReference type="Pfam" id="PF00593">
    <property type="entry name" value="TonB_dep_Rec_b-barrel"/>
    <property type="match status" value="1"/>
</dbReference>
<feature type="domain" description="TonB-dependent receptor plug" evidence="15">
    <location>
        <begin position="273"/>
        <end position="377"/>
    </location>
</feature>
<dbReference type="Pfam" id="PF07715">
    <property type="entry name" value="Plug"/>
    <property type="match status" value="1"/>
</dbReference>
<evidence type="ECO:0000256" key="4">
    <source>
        <dbReference type="ARBA" id="ARBA00022692"/>
    </source>
</evidence>
<feature type="signal peptide" evidence="13">
    <location>
        <begin position="1"/>
        <end position="25"/>
    </location>
</feature>
<dbReference type="GO" id="GO:0015344">
    <property type="term" value="F:siderophore uptake transmembrane transporter activity"/>
    <property type="evidence" value="ECO:0007669"/>
    <property type="project" value="TreeGrafter"/>
</dbReference>
<feature type="compositionally biased region" description="Basic and acidic residues" evidence="12">
    <location>
        <begin position="236"/>
        <end position="249"/>
    </location>
</feature>
<evidence type="ECO:0000256" key="11">
    <source>
        <dbReference type="RuleBase" id="RU003357"/>
    </source>
</evidence>
<reference evidence="16 17" key="1">
    <citation type="submission" date="2014-07" db="EMBL/GenBank/DDBJ databases">
        <title>Draft Genome Sequence of Gephyronic Acid Producer, Cystobacter violaceus Strain Cb vi76.</title>
        <authorList>
            <person name="Stevens D.C."/>
            <person name="Young J."/>
            <person name="Carmichael R."/>
            <person name="Tan J."/>
            <person name="Taylor R.E."/>
        </authorList>
    </citation>
    <scope>NUCLEOTIDE SEQUENCE [LARGE SCALE GENOMIC DNA]</scope>
    <source>
        <strain evidence="16 17">Cb vi76</strain>
    </source>
</reference>
<evidence type="ECO:0000256" key="6">
    <source>
        <dbReference type="ARBA" id="ARBA00023077"/>
    </source>
</evidence>
<dbReference type="InterPro" id="IPR012910">
    <property type="entry name" value="Plug_dom"/>
</dbReference>
<dbReference type="PROSITE" id="PS52016">
    <property type="entry name" value="TONB_DEPENDENT_REC_3"/>
    <property type="match status" value="1"/>
</dbReference>
<dbReference type="EMBL" id="JPMI01000291">
    <property type="protein sequence ID" value="KFA88429.1"/>
    <property type="molecule type" value="Genomic_DNA"/>
</dbReference>
<name>A0A084SIZ4_9BACT</name>
<evidence type="ECO:0000256" key="13">
    <source>
        <dbReference type="SAM" id="SignalP"/>
    </source>
</evidence>
<feature type="chain" id="PRO_5001781289" evidence="13">
    <location>
        <begin position="26"/>
        <end position="954"/>
    </location>
</feature>
<dbReference type="AlphaFoldDB" id="A0A084SIZ4"/>